<protein>
    <submittedName>
        <fullName evidence="2">Uncharacterized protein</fullName>
    </submittedName>
</protein>
<proteinExistence type="predicted"/>
<name>A0A0A9HK93_ARUDO</name>
<organism evidence="2">
    <name type="scientific">Arundo donax</name>
    <name type="common">Giant reed</name>
    <name type="synonym">Donax arundinaceus</name>
    <dbReference type="NCBI Taxonomy" id="35708"/>
    <lineage>
        <taxon>Eukaryota</taxon>
        <taxon>Viridiplantae</taxon>
        <taxon>Streptophyta</taxon>
        <taxon>Embryophyta</taxon>
        <taxon>Tracheophyta</taxon>
        <taxon>Spermatophyta</taxon>
        <taxon>Magnoliopsida</taxon>
        <taxon>Liliopsida</taxon>
        <taxon>Poales</taxon>
        <taxon>Poaceae</taxon>
        <taxon>PACMAD clade</taxon>
        <taxon>Arundinoideae</taxon>
        <taxon>Arundineae</taxon>
        <taxon>Arundo</taxon>
    </lineage>
</organism>
<dbReference type="EMBL" id="GBRH01160321">
    <property type="protein sequence ID" value="JAE37575.1"/>
    <property type="molecule type" value="Transcribed_RNA"/>
</dbReference>
<reference evidence="2" key="1">
    <citation type="submission" date="2014-09" db="EMBL/GenBank/DDBJ databases">
        <authorList>
            <person name="Magalhaes I.L.F."/>
            <person name="Oliveira U."/>
            <person name="Santos F.R."/>
            <person name="Vidigal T.H.D.A."/>
            <person name="Brescovit A.D."/>
            <person name="Santos A.J."/>
        </authorList>
    </citation>
    <scope>NUCLEOTIDE SEQUENCE</scope>
    <source>
        <tissue evidence="2">Shoot tissue taken approximately 20 cm above the soil surface</tissue>
    </source>
</reference>
<evidence type="ECO:0000256" key="1">
    <source>
        <dbReference type="SAM" id="MobiDB-lite"/>
    </source>
</evidence>
<evidence type="ECO:0000313" key="2">
    <source>
        <dbReference type="EMBL" id="JAE37575.1"/>
    </source>
</evidence>
<feature type="region of interest" description="Disordered" evidence="1">
    <location>
        <begin position="1"/>
        <end position="23"/>
    </location>
</feature>
<dbReference type="AlphaFoldDB" id="A0A0A9HK93"/>
<sequence length="85" mass="9919">MSKTTKRSDSCPTRKSKQRQEIQTRPNPCCFLPYGLKSLILQFEVLPERMYLLRFSFTCKYIQGLGSGHPPFLFMQAARFWQVPG</sequence>
<reference evidence="2" key="2">
    <citation type="journal article" date="2015" name="Data Brief">
        <title>Shoot transcriptome of the giant reed, Arundo donax.</title>
        <authorList>
            <person name="Barrero R.A."/>
            <person name="Guerrero F.D."/>
            <person name="Moolhuijzen P."/>
            <person name="Goolsby J.A."/>
            <person name="Tidwell J."/>
            <person name="Bellgard S.E."/>
            <person name="Bellgard M.I."/>
        </authorList>
    </citation>
    <scope>NUCLEOTIDE SEQUENCE</scope>
    <source>
        <tissue evidence="2">Shoot tissue taken approximately 20 cm above the soil surface</tissue>
    </source>
</reference>
<accession>A0A0A9HK93</accession>